<dbReference type="AlphaFoldDB" id="D1AWQ0"/>
<evidence type="ECO:0000256" key="1">
    <source>
        <dbReference type="SAM" id="Phobius"/>
    </source>
</evidence>
<protein>
    <submittedName>
        <fullName evidence="2">Uncharacterized protein</fullName>
    </submittedName>
</protein>
<dbReference type="GeneID" id="29673287"/>
<dbReference type="KEGG" id="smf:Smon_0241"/>
<keyword evidence="1" id="KW-0472">Membrane</keyword>
<organism evidence="2 3">
    <name type="scientific">Streptobacillus moniliformis (strain ATCC 14647 / DSM 12112 / NCTC 10651 / 9901)</name>
    <dbReference type="NCBI Taxonomy" id="519441"/>
    <lineage>
        <taxon>Bacteria</taxon>
        <taxon>Fusobacteriati</taxon>
        <taxon>Fusobacteriota</taxon>
        <taxon>Fusobacteriia</taxon>
        <taxon>Fusobacteriales</taxon>
        <taxon>Leptotrichiaceae</taxon>
        <taxon>Streptobacillus</taxon>
    </lineage>
</organism>
<reference evidence="2 3" key="1">
    <citation type="journal article" date="2009" name="Stand. Genomic Sci.">
        <title>Complete genome sequence of Streptobacillus moniliformis type strain (9901T).</title>
        <authorList>
            <person name="Nolan M."/>
            <person name="Gronow S."/>
            <person name="Lapidus A."/>
            <person name="Ivanova N."/>
            <person name="Copeland A."/>
            <person name="Lucas S."/>
            <person name="Del Rio T.G."/>
            <person name="Chen F."/>
            <person name="Tice H."/>
            <person name="Pitluck S."/>
            <person name="Cheng J.F."/>
            <person name="Sims D."/>
            <person name="Meincke L."/>
            <person name="Bruce D."/>
            <person name="Goodwin L."/>
            <person name="Brettin T."/>
            <person name="Han C."/>
            <person name="Detter J.C."/>
            <person name="Ovchinikova G."/>
            <person name="Pati A."/>
            <person name="Mavromatis K."/>
            <person name="Mikhailova N."/>
            <person name="Chen A."/>
            <person name="Palaniappan K."/>
            <person name="Land M."/>
            <person name="Hauser L."/>
            <person name="Chang Y.J."/>
            <person name="Jeffries C.D."/>
            <person name="Rohde M."/>
            <person name="Sproer C."/>
            <person name="Goker M."/>
            <person name="Bristow J."/>
            <person name="Eisen J.A."/>
            <person name="Markowitz V."/>
            <person name="Hugenholtz P."/>
            <person name="Kyrpides N.C."/>
            <person name="Klenk H.P."/>
            <person name="Chain P."/>
        </authorList>
    </citation>
    <scope>NUCLEOTIDE SEQUENCE [LARGE SCALE GENOMIC DNA]</scope>
    <source>
        <strain evidence="3">ATCC 14647 / DSM 12112 / NCTC 10651 / 9901</strain>
    </source>
</reference>
<keyword evidence="3" id="KW-1185">Reference proteome</keyword>
<feature type="transmembrane region" description="Helical" evidence="1">
    <location>
        <begin position="7"/>
        <end position="29"/>
    </location>
</feature>
<proteinExistence type="predicted"/>
<accession>D1AWQ0</accession>
<evidence type="ECO:0000313" key="2">
    <source>
        <dbReference type="EMBL" id="ACZ00726.1"/>
    </source>
</evidence>
<dbReference type="HOGENOM" id="CLU_2036752_0_0_0"/>
<keyword evidence="1" id="KW-1133">Transmembrane helix</keyword>
<dbReference type="OrthoDB" id="95586at2"/>
<keyword evidence="1" id="KW-0812">Transmembrane</keyword>
<evidence type="ECO:0000313" key="3">
    <source>
        <dbReference type="Proteomes" id="UP000002072"/>
    </source>
</evidence>
<name>D1AWQ0_STRM9</name>
<sequence>MKNKGEILIETVFSSLIFVIVLLGNIYVIRNIHVIEKRQSNRLKDMINLQNIIVEIKGYSSDKIKSLICDKCVFNNSSDFANYLGSYDYEINGEIFFDLYIDRGVAFISINNLKDFVLIEK</sequence>
<dbReference type="RefSeq" id="WP_012858284.1">
    <property type="nucleotide sequence ID" value="NC_013515.1"/>
</dbReference>
<gene>
    <name evidence="2" type="ordered locus">Smon_0241</name>
</gene>
<dbReference type="STRING" id="519441.Smon_0241"/>
<dbReference type="Proteomes" id="UP000002072">
    <property type="component" value="Chromosome"/>
</dbReference>
<dbReference type="EMBL" id="CP001779">
    <property type="protein sequence ID" value="ACZ00726.1"/>
    <property type="molecule type" value="Genomic_DNA"/>
</dbReference>